<keyword evidence="5" id="KW-0680">Restriction system</keyword>
<name>A0A4V1ALD2_9FLAO</name>
<dbReference type="GO" id="GO:0003677">
    <property type="term" value="F:DNA binding"/>
    <property type="evidence" value="ECO:0007669"/>
    <property type="project" value="TreeGrafter"/>
</dbReference>
<evidence type="ECO:0000256" key="3">
    <source>
        <dbReference type="ARBA" id="ARBA00022679"/>
    </source>
</evidence>
<evidence type="ECO:0000256" key="6">
    <source>
        <dbReference type="ARBA" id="ARBA00047422"/>
    </source>
</evidence>
<dbReference type="EC" id="2.1.1.37" evidence="1"/>
<dbReference type="Gene3D" id="3.40.50.150">
    <property type="entry name" value="Vaccinia Virus protein VP39"/>
    <property type="match status" value="2"/>
</dbReference>
<keyword evidence="3 7" id="KW-0808">Transferase</keyword>
<dbReference type="InterPro" id="IPR035386">
    <property type="entry name" value="Arm-DNA-bind_5"/>
</dbReference>
<keyword evidence="4 7" id="KW-0949">S-adenosyl-L-methionine</keyword>
<evidence type="ECO:0000259" key="8">
    <source>
        <dbReference type="Pfam" id="PF17293"/>
    </source>
</evidence>
<feature type="domain" description="Arm DNA-binding" evidence="8">
    <location>
        <begin position="9"/>
        <end position="77"/>
    </location>
</feature>
<dbReference type="GO" id="GO:0009307">
    <property type="term" value="P:DNA restriction-modification system"/>
    <property type="evidence" value="ECO:0007669"/>
    <property type="project" value="UniProtKB-KW"/>
</dbReference>
<dbReference type="KEGG" id="csal:NBC122_02550"/>
<dbReference type="Pfam" id="PF00145">
    <property type="entry name" value="DNA_methylase"/>
    <property type="match status" value="2"/>
</dbReference>
<dbReference type="InterPro" id="IPR031303">
    <property type="entry name" value="C5_meth_CS"/>
</dbReference>
<evidence type="ECO:0000256" key="5">
    <source>
        <dbReference type="ARBA" id="ARBA00022747"/>
    </source>
</evidence>
<evidence type="ECO:0000256" key="4">
    <source>
        <dbReference type="ARBA" id="ARBA00022691"/>
    </source>
</evidence>
<dbReference type="Pfam" id="PF17293">
    <property type="entry name" value="Arm-DNA-bind_5"/>
    <property type="match status" value="1"/>
</dbReference>
<dbReference type="PANTHER" id="PTHR10629">
    <property type="entry name" value="CYTOSINE-SPECIFIC METHYLTRANSFERASE"/>
    <property type="match status" value="1"/>
</dbReference>
<gene>
    <name evidence="9" type="primary">hpaIIM</name>
    <name evidence="9" type="ORF">NBC122_02550</name>
</gene>
<dbReference type="InterPro" id="IPR018117">
    <property type="entry name" value="C5_DNA_meth_AS"/>
</dbReference>
<dbReference type="GO" id="GO:0044027">
    <property type="term" value="P:negative regulation of gene expression via chromosomal CpG island methylation"/>
    <property type="evidence" value="ECO:0007669"/>
    <property type="project" value="TreeGrafter"/>
</dbReference>
<sequence>MVNVKFYLDKADKSKHFPIHLVLRQKDIQVKVSTGEKVMKKDWDAKNQNVKETEYTHKSINKFLTFLKQEVEKHFASAPHSQFTDVKVKEKILSLVHSRRQNTEVSLVCEDATEYETKQKVTFLDLFAGAGGFSEGFLQAEHGNKYYDFRLGSDINENCELTHLARYNHQLGMDADFLRQDITEPDFIDNLLKKVKGQTIDVVCGGPPCQSFSLAGKRKKFDKKDDLFAHYLNVIKMLRPKYFVMENVKGILTKEGGKIKEMILQEIRSIIDLKEFHQLIQFVANLKKSSVENQFILDCYLQRLNFEKAVDKELDTIQENYIQNIENKFRVLAPKIADYKTSKTDINFATIRHGFNLLKRAKELAYIRKKVIQEKNHNDLDNDFFAPKFDDFLVSIEPNNIIEELHNAFQRLNPSPAFQNEIADLILALEIYNYSFDECVQGLTEVAKKQQSESKLNEILTHIRLYNIDQPFVALASDYGVPQNRERVLFIGCRKDQKLIKTVPATVSANEKVTVFEALHDLDFIGNDDEKFNYENIDLKAKYNGTTEQMASLLKKRSIDGQPDPKSGLTYAEWSRQGRLNGRFSNAKNPFYVRNSGELENVLTHIVAPLQNHKTSKQNDTVVKRLSVILNAGNYNEAKEELKKIGLSSEKRNYNVLKADGQSSTIMTIADDYIHYASPRALTVREMARLQSFDDSFVFQGKRSTGGNKRKFEVPQFTLVGNAVPPLMARAIALEILKNIE</sequence>
<dbReference type="PROSITE" id="PS51679">
    <property type="entry name" value="SAM_MT_C5"/>
    <property type="match status" value="1"/>
</dbReference>
<organism evidence="9 10">
    <name type="scientific">Chryseobacterium salivictor</name>
    <dbReference type="NCBI Taxonomy" id="2547600"/>
    <lineage>
        <taxon>Bacteria</taxon>
        <taxon>Pseudomonadati</taxon>
        <taxon>Bacteroidota</taxon>
        <taxon>Flavobacteriia</taxon>
        <taxon>Flavobacteriales</taxon>
        <taxon>Weeksellaceae</taxon>
        <taxon>Chryseobacterium group</taxon>
        <taxon>Chryseobacterium</taxon>
    </lineage>
</organism>
<dbReference type="InterPro" id="IPR050390">
    <property type="entry name" value="C5-Methyltransferase"/>
</dbReference>
<accession>A0A4V1ALD2</accession>
<dbReference type="PRINTS" id="PR00105">
    <property type="entry name" value="C5METTRFRASE"/>
</dbReference>
<protein>
    <recommendedName>
        <fullName evidence="1">DNA (cytosine-5-)-methyltransferase</fullName>
        <ecNumber evidence="1">2.1.1.37</ecNumber>
    </recommendedName>
</protein>
<comment type="catalytic activity">
    <reaction evidence="6">
        <text>a 2'-deoxycytidine in DNA + S-adenosyl-L-methionine = a 5-methyl-2'-deoxycytidine in DNA + S-adenosyl-L-homocysteine + H(+)</text>
        <dbReference type="Rhea" id="RHEA:13681"/>
        <dbReference type="Rhea" id="RHEA-COMP:11369"/>
        <dbReference type="Rhea" id="RHEA-COMP:11370"/>
        <dbReference type="ChEBI" id="CHEBI:15378"/>
        <dbReference type="ChEBI" id="CHEBI:57856"/>
        <dbReference type="ChEBI" id="CHEBI:59789"/>
        <dbReference type="ChEBI" id="CHEBI:85452"/>
        <dbReference type="ChEBI" id="CHEBI:85454"/>
        <dbReference type="EC" id="2.1.1.37"/>
    </reaction>
</comment>
<keyword evidence="2 7" id="KW-0489">Methyltransferase</keyword>
<dbReference type="OrthoDB" id="32195at2"/>
<feature type="active site" evidence="7">
    <location>
        <position position="209"/>
    </location>
</feature>
<dbReference type="SUPFAM" id="SSF53335">
    <property type="entry name" value="S-adenosyl-L-methionine-dependent methyltransferases"/>
    <property type="match status" value="2"/>
</dbReference>
<evidence type="ECO:0000256" key="7">
    <source>
        <dbReference type="PROSITE-ProRule" id="PRU01016"/>
    </source>
</evidence>
<dbReference type="Gene3D" id="3.90.120.10">
    <property type="entry name" value="DNA Methylase, subunit A, domain 2"/>
    <property type="match status" value="2"/>
</dbReference>
<dbReference type="RefSeq" id="WP_133440704.1">
    <property type="nucleotide sequence ID" value="NZ_CP037954.1"/>
</dbReference>
<proteinExistence type="inferred from homology"/>
<dbReference type="GO" id="GO:0003886">
    <property type="term" value="F:DNA (cytosine-5-)-methyltransferase activity"/>
    <property type="evidence" value="ECO:0007669"/>
    <property type="project" value="UniProtKB-EC"/>
</dbReference>
<reference evidence="9 10" key="1">
    <citation type="submission" date="2019-03" db="EMBL/GenBank/DDBJ databases">
        <authorList>
            <person name="Kim H."/>
            <person name="Yu S.-M."/>
        </authorList>
    </citation>
    <scope>NUCLEOTIDE SEQUENCE [LARGE SCALE GENOMIC DNA]</scope>
    <source>
        <strain evidence="9 10">NBC122</strain>
    </source>
</reference>
<dbReference type="AlphaFoldDB" id="A0A4V1ALD2"/>
<evidence type="ECO:0000256" key="1">
    <source>
        <dbReference type="ARBA" id="ARBA00011975"/>
    </source>
</evidence>
<dbReference type="EMBL" id="CP037954">
    <property type="protein sequence ID" value="QBO59354.1"/>
    <property type="molecule type" value="Genomic_DNA"/>
</dbReference>
<dbReference type="PROSITE" id="PS00094">
    <property type="entry name" value="C5_MTASE_1"/>
    <property type="match status" value="1"/>
</dbReference>
<dbReference type="REBASE" id="306559">
    <property type="entry name" value="M.Csp122ORF2550P"/>
</dbReference>
<dbReference type="InterPro" id="IPR029063">
    <property type="entry name" value="SAM-dependent_MTases_sf"/>
</dbReference>
<evidence type="ECO:0000313" key="9">
    <source>
        <dbReference type="EMBL" id="QBO59354.1"/>
    </source>
</evidence>
<dbReference type="InterPro" id="IPR001525">
    <property type="entry name" value="C5_MeTfrase"/>
</dbReference>
<evidence type="ECO:0000256" key="2">
    <source>
        <dbReference type="ARBA" id="ARBA00022603"/>
    </source>
</evidence>
<dbReference type="Proteomes" id="UP000294419">
    <property type="component" value="Chromosome"/>
</dbReference>
<keyword evidence="10" id="KW-1185">Reference proteome</keyword>
<comment type="similarity">
    <text evidence="7">Belongs to the class I-like SAM-binding methyltransferase superfamily. C5-methyltransferase family.</text>
</comment>
<dbReference type="PROSITE" id="PS00095">
    <property type="entry name" value="C5_MTASE_2"/>
    <property type="match status" value="1"/>
</dbReference>
<dbReference type="PANTHER" id="PTHR10629:SF52">
    <property type="entry name" value="DNA (CYTOSINE-5)-METHYLTRANSFERASE 1"/>
    <property type="match status" value="1"/>
</dbReference>
<evidence type="ECO:0000313" key="10">
    <source>
        <dbReference type="Proteomes" id="UP000294419"/>
    </source>
</evidence>
<dbReference type="GO" id="GO:0032259">
    <property type="term" value="P:methylation"/>
    <property type="evidence" value="ECO:0007669"/>
    <property type="project" value="UniProtKB-KW"/>
</dbReference>